<dbReference type="InterPro" id="IPR008991">
    <property type="entry name" value="Translation_prot_SH3-like_sf"/>
</dbReference>
<evidence type="ECO:0000259" key="8">
    <source>
        <dbReference type="Pfam" id="PF01929"/>
    </source>
</evidence>
<keyword evidence="3" id="KW-0150">Chloroplast</keyword>
<dbReference type="GO" id="GO:0042273">
    <property type="term" value="P:ribosomal large subunit biogenesis"/>
    <property type="evidence" value="ECO:0007669"/>
    <property type="project" value="TreeGrafter"/>
</dbReference>
<evidence type="ECO:0000256" key="6">
    <source>
        <dbReference type="ARBA" id="ARBA00023274"/>
    </source>
</evidence>
<dbReference type="GO" id="GO:0022625">
    <property type="term" value="C:cytosolic large ribosomal subunit"/>
    <property type="evidence" value="ECO:0007669"/>
    <property type="project" value="TreeGrafter"/>
</dbReference>
<sequence>MEAAVVSSGSGRGMRKQPPAPRRCGRRLTPTMSVFKRFVEVGRVVLINYGPDAGKLATIIDIVDQNKCLVDGPAEITGVSRQVISYTRIALTDFTVKVQRNARQKTLKKAWTEGDVMAKWEATSWAKKLSSKKKRANLNDFGRFKVMVAKKQKAAIIAKKMAEMA</sequence>
<dbReference type="CDD" id="cd23702">
    <property type="entry name" value="eL14"/>
    <property type="match status" value="1"/>
</dbReference>
<evidence type="ECO:0000256" key="7">
    <source>
        <dbReference type="SAM" id="MobiDB-lite"/>
    </source>
</evidence>
<evidence type="ECO:0000313" key="9">
    <source>
        <dbReference type="EMBL" id="CAB9498408.1"/>
    </source>
</evidence>
<dbReference type="InterPro" id="IPR014722">
    <property type="entry name" value="Rib_uL2_dom2"/>
</dbReference>
<dbReference type="Proteomes" id="UP001153069">
    <property type="component" value="Unassembled WGS sequence"/>
</dbReference>
<dbReference type="Gene3D" id="6.10.250.2270">
    <property type="match status" value="1"/>
</dbReference>
<gene>
    <name evidence="9" type="ORF">SEMRO_37_G023400.1</name>
</gene>
<evidence type="ECO:0000256" key="1">
    <source>
        <dbReference type="ARBA" id="ARBA00004229"/>
    </source>
</evidence>
<dbReference type="EMBL" id="CAICTM010000037">
    <property type="protein sequence ID" value="CAB9498408.1"/>
    <property type="molecule type" value="Genomic_DNA"/>
</dbReference>
<dbReference type="Gene3D" id="2.30.30.30">
    <property type="match status" value="1"/>
</dbReference>
<feature type="region of interest" description="Disordered" evidence="7">
    <location>
        <begin position="1"/>
        <end position="26"/>
    </location>
</feature>
<keyword evidence="4" id="KW-0934">Plastid</keyword>
<dbReference type="AlphaFoldDB" id="A0A9N8D8K1"/>
<dbReference type="GO" id="GO:0009507">
    <property type="term" value="C:chloroplast"/>
    <property type="evidence" value="ECO:0007669"/>
    <property type="project" value="UniProtKB-SubCell"/>
</dbReference>
<feature type="domain" description="Large ribosomal subunit protein eL14" evidence="8">
    <location>
        <begin position="81"/>
        <end position="153"/>
    </location>
</feature>
<keyword evidence="6" id="KW-0687">Ribonucleoprotein</keyword>
<dbReference type="PANTHER" id="PTHR11127:SF2">
    <property type="entry name" value="LARGE RIBOSOMAL SUBUNIT PROTEIN EL14"/>
    <property type="match status" value="1"/>
</dbReference>
<evidence type="ECO:0000256" key="4">
    <source>
        <dbReference type="ARBA" id="ARBA00022640"/>
    </source>
</evidence>
<accession>A0A9N8D8K1</accession>
<reference evidence="9" key="1">
    <citation type="submission" date="2020-06" db="EMBL/GenBank/DDBJ databases">
        <authorList>
            <consortium name="Plant Systems Biology data submission"/>
        </authorList>
    </citation>
    <scope>NUCLEOTIDE SEQUENCE</scope>
    <source>
        <strain evidence="9">D6</strain>
    </source>
</reference>
<dbReference type="SUPFAM" id="SSF50104">
    <property type="entry name" value="Translation proteins SH3-like domain"/>
    <property type="match status" value="1"/>
</dbReference>
<protein>
    <submittedName>
        <fullName evidence="9">60S ribosomal protein L14</fullName>
    </submittedName>
</protein>
<name>A0A9N8D8K1_9STRA</name>
<dbReference type="InterPro" id="IPR039660">
    <property type="entry name" value="Ribosomal_eL14"/>
</dbReference>
<evidence type="ECO:0000313" key="10">
    <source>
        <dbReference type="Proteomes" id="UP001153069"/>
    </source>
</evidence>
<dbReference type="GO" id="GO:0003723">
    <property type="term" value="F:RNA binding"/>
    <property type="evidence" value="ECO:0007669"/>
    <property type="project" value="InterPro"/>
</dbReference>
<organism evidence="9 10">
    <name type="scientific">Seminavis robusta</name>
    <dbReference type="NCBI Taxonomy" id="568900"/>
    <lineage>
        <taxon>Eukaryota</taxon>
        <taxon>Sar</taxon>
        <taxon>Stramenopiles</taxon>
        <taxon>Ochrophyta</taxon>
        <taxon>Bacillariophyta</taxon>
        <taxon>Bacillariophyceae</taxon>
        <taxon>Bacillariophycidae</taxon>
        <taxon>Naviculales</taxon>
        <taxon>Naviculaceae</taxon>
        <taxon>Seminavis</taxon>
    </lineage>
</organism>
<dbReference type="OrthoDB" id="1875589at2759"/>
<dbReference type="GO" id="GO:0003735">
    <property type="term" value="F:structural constituent of ribosome"/>
    <property type="evidence" value="ECO:0007669"/>
    <property type="project" value="InterPro"/>
</dbReference>
<evidence type="ECO:0000256" key="2">
    <source>
        <dbReference type="ARBA" id="ARBA00006592"/>
    </source>
</evidence>
<keyword evidence="10" id="KW-1185">Reference proteome</keyword>
<dbReference type="PANTHER" id="PTHR11127">
    <property type="entry name" value="60S RIBOSOMAL PROTEIN L14"/>
    <property type="match status" value="1"/>
</dbReference>
<comment type="similarity">
    <text evidence="2">Belongs to the eukaryotic ribosomal protein eL14 family.</text>
</comment>
<comment type="caution">
    <text evidence="9">The sequence shown here is derived from an EMBL/GenBank/DDBJ whole genome shotgun (WGS) entry which is preliminary data.</text>
</comment>
<dbReference type="Pfam" id="PF01929">
    <property type="entry name" value="Ribosomal_L14e"/>
    <property type="match status" value="1"/>
</dbReference>
<evidence type="ECO:0000256" key="3">
    <source>
        <dbReference type="ARBA" id="ARBA00022528"/>
    </source>
</evidence>
<keyword evidence="5 9" id="KW-0689">Ribosomal protein</keyword>
<dbReference type="GO" id="GO:0006412">
    <property type="term" value="P:translation"/>
    <property type="evidence" value="ECO:0007669"/>
    <property type="project" value="InterPro"/>
</dbReference>
<evidence type="ECO:0000256" key="5">
    <source>
        <dbReference type="ARBA" id="ARBA00022980"/>
    </source>
</evidence>
<proteinExistence type="inferred from homology"/>
<dbReference type="InterPro" id="IPR002784">
    <property type="entry name" value="Ribosomal_eL14_dom"/>
</dbReference>
<comment type="subcellular location">
    <subcellularLocation>
        <location evidence="1">Plastid</location>
        <location evidence="1">Chloroplast</location>
    </subcellularLocation>
</comment>